<dbReference type="Pfam" id="PF00512">
    <property type="entry name" value="HisKA"/>
    <property type="match status" value="1"/>
</dbReference>
<dbReference type="PROSITE" id="PS50109">
    <property type="entry name" value="HIS_KIN"/>
    <property type="match status" value="1"/>
</dbReference>
<protein>
    <recommendedName>
        <fullName evidence="2">histidine kinase</fullName>
        <ecNumber evidence="2">2.7.13.3</ecNumber>
    </recommendedName>
</protein>
<dbReference type="InterPro" id="IPR003661">
    <property type="entry name" value="HisK_dim/P_dom"/>
</dbReference>
<dbReference type="SUPFAM" id="SSF47384">
    <property type="entry name" value="Homodimeric domain of signal transducing histidine kinase"/>
    <property type="match status" value="1"/>
</dbReference>
<evidence type="ECO:0000256" key="4">
    <source>
        <dbReference type="SAM" id="Phobius"/>
    </source>
</evidence>
<proteinExistence type="predicted"/>
<dbReference type="CDD" id="cd00082">
    <property type="entry name" value="HisKA"/>
    <property type="match status" value="1"/>
</dbReference>
<dbReference type="InterPro" id="IPR004358">
    <property type="entry name" value="Sig_transdc_His_kin-like_C"/>
</dbReference>
<evidence type="ECO:0000313" key="7">
    <source>
        <dbReference type="Proteomes" id="UP000474296"/>
    </source>
</evidence>
<sequence>MNERLYKRIVYFVAITIVATIGIQVYWNVENYKTNKQRLINEVQIALDNGIEAYYADITKNNTIAFIDTDTTKKTDKNRIGNIFKQIKFDSLFKIDKDSFNVNKSGSQISFKTTIDSLDRDSLKISSIQVFKGKPKVDSINRLEGLKTKLVVSFSSDSIDFNKLDDFFVYELDRKQLPVDFGFIHTKKDTIVKFFEDADHSENHLWLSTFSKSTYLPSDEKLELLFSNPTIAILKRSITGIILSLMLSVSIIFCLLFLLKTIGKQKELAEIKNDLISNITHEFKTPIATVSTAIEGIKNFNETNDKEKTNKYLNIGDQQLKKLHQMVEKLLETATLDSDKLILNKEDIDIVAMMRRLVEKYQLLANEKTINFTTNISELEITVDAFHFENAIANLIDNAIKYGGNTVELNINSLLDKVEISVGDNGNGIEKSQREKIFDKFYRVPTGNRHDVKGFGIGLFYTKKIIEKHDGSIQLATDSKNTIFKVTL</sequence>
<feature type="transmembrane region" description="Helical" evidence="4">
    <location>
        <begin position="238"/>
        <end position="259"/>
    </location>
</feature>
<evidence type="ECO:0000256" key="1">
    <source>
        <dbReference type="ARBA" id="ARBA00000085"/>
    </source>
</evidence>
<keyword evidence="4" id="KW-1133">Transmembrane helix</keyword>
<comment type="catalytic activity">
    <reaction evidence="1">
        <text>ATP + protein L-histidine = ADP + protein N-phospho-L-histidine.</text>
        <dbReference type="EC" id="2.7.13.3"/>
    </reaction>
</comment>
<evidence type="ECO:0000256" key="2">
    <source>
        <dbReference type="ARBA" id="ARBA00012438"/>
    </source>
</evidence>
<evidence type="ECO:0000256" key="3">
    <source>
        <dbReference type="ARBA" id="ARBA00022553"/>
    </source>
</evidence>
<dbReference type="PRINTS" id="PR00344">
    <property type="entry name" value="BCTRLSENSOR"/>
</dbReference>
<organism evidence="6 7">
    <name type="scientific">Spongiivirga citrea</name>
    <dbReference type="NCBI Taxonomy" id="1481457"/>
    <lineage>
        <taxon>Bacteria</taxon>
        <taxon>Pseudomonadati</taxon>
        <taxon>Bacteroidota</taxon>
        <taxon>Flavobacteriia</taxon>
        <taxon>Flavobacteriales</taxon>
        <taxon>Flavobacteriaceae</taxon>
        <taxon>Spongiivirga</taxon>
    </lineage>
</organism>
<accession>A0A6M0CPH0</accession>
<dbReference type="Gene3D" id="1.10.287.130">
    <property type="match status" value="1"/>
</dbReference>
<dbReference type="Proteomes" id="UP000474296">
    <property type="component" value="Unassembled WGS sequence"/>
</dbReference>
<feature type="transmembrane region" description="Helical" evidence="4">
    <location>
        <begin position="9"/>
        <end position="27"/>
    </location>
</feature>
<dbReference type="SUPFAM" id="SSF55874">
    <property type="entry name" value="ATPase domain of HSP90 chaperone/DNA topoisomerase II/histidine kinase"/>
    <property type="match status" value="1"/>
</dbReference>
<gene>
    <name evidence="6" type="ORF">GWK10_16560</name>
</gene>
<reference evidence="6 7" key="1">
    <citation type="submission" date="2020-01" db="EMBL/GenBank/DDBJ databases">
        <title>Spongiivirga citrea KCTC 32990T.</title>
        <authorList>
            <person name="Wang G."/>
        </authorList>
    </citation>
    <scope>NUCLEOTIDE SEQUENCE [LARGE SCALE GENOMIC DNA]</scope>
    <source>
        <strain evidence="6 7">KCTC 32990</strain>
    </source>
</reference>
<dbReference type="InterPro" id="IPR003594">
    <property type="entry name" value="HATPase_dom"/>
</dbReference>
<dbReference type="EC" id="2.7.13.3" evidence="2"/>
<feature type="domain" description="Histidine kinase" evidence="5">
    <location>
        <begin position="278"/>
        <end position="488"/>
    </location>
</feature>
<dbReference type="Gene3D" id="3.30.565.10">
    <property type="entry name" value="Histidine kinase-like ATPase, C-terminal domain"/>
    <property type="match status" value="1"/>
</dbReference>
<dbReference type="AlphaFoldDB" id="A0A6M0CPH0"/>
<dbReference type="Pfam" id="PF02518">
    <property type="entry name" value="HATPase_c"/>
    <property type="match status" value="1"/>
</dbReference>
<dbReference type="InterPro" id="IPR036097">
    <property type="entry name" value="HisK_dim/P_sf"/>
</dbReference>
<dbReference type="PANTHER" id="PTHR43547">
    <property type="entry name" value="TWO-COMPONENT HISTIDINE KINASE"/>
    <property type="match status" value="1"/>
</dbReference>
<dbReference type="PANTHER" id="PTHR43547:SF2">
    <property type="entry name" value="HYBRID SIGNAL TRANSDUCTION HISTIDINE KINASE C"/>
    <property type="match status" value="1"/>
</dbReference>
<keyword evidence="4" id="KW-0472">Membrane</keyword>
<keyword evidence="4" id="KW-0812">Transmembrane</keyword>
<dbReference type="RefSeq" id="WP_164033515.1">
    <property type="nucleotide sequence ID" value="NZ_JAABOQ010000007.1"/>
</dbReference>
<keyword evidence="7" id="KW-1185">Reference proteome</keyword>
<dbReference type="GO" id="GO:0000155">
    <property type="term" value="F:phosphorelay sensor kinase activity"/>
    <property type="evidence" value="ECO:0007669"/>
    <property type="project" value="InterPro"/>
</dbReference>
<name>A0A6M0CPH0_9FLAO</name>
<dbReference type="InterPro" id="IPR005467">
    <property type="entry name" value="His_kinase_dom"/>
</dbReference>
<evidence type="ECO:0000259" key="5">
    <source>
        <dbReference type="PROSITE" id="PS50109"/>
    </source>
</evidence>
<dbReference type="EMBL" id="JAABOQ010000007">
    <property type="protein sequence ID" value="NER18833.1"/>
    <property type="molecule type" value="Genomic_DNA"/>
</dbReference>
<dbReference type="SMART" id="SM00388">
    <property type="entry name" value="HisKA"/>
    <property type="match status" value="1"/>
</dbReference>
<dbReference type="CDD" id="cd00075">
    <property type="entry name" value="HATPase"/>
    <property type="match status" value="1"/>
</dbReference>
<evidence type="ECO:0000313" key="6">
    <source>
        <dbReference type="EMBL" id="NER18833.1"/>
    </source>
</evidence>
<comment type="caution">
    <text evidence="6">The sequence shown here is derived from an EMBL/GenBank/DDBJ whole genome shotgun (WGS) entry which is preliminary data.</text>
</comment>
<dbReference type="InterPro" id="IPR036890">
    <property type="entry name" value="HATPase_C_sf"/>
</dbReference>
<keyword evidence="3" id="KW-0597">Phosphoprotein</keyword>
<dbReference type="SMART" id="SM00387">
    <property type="entry name" value="HATPase_c"/>
    <property type="match status" value="1"/>
</dbReference>